<keyword evidence="6 8" id="KW-0460">Magnesium</keyword>
<dbReference type="PRINTS" id="PR00113">
    <property type="entry name" value="ALKPHPHTASE"/>
</dbReference>
<feature type="active site" description="Phosphoserine intermediate" evidence="7">
    <location>
        <position position="89"/>
    </location>
</feature>
<evidence type="ECO:0000256" key="6">
    <source>
        <dbReference type="ARBA" id="ARBA00022842"/>
    </source>
</evidence>
<accession>Q8CUS8</accession>
<dbReference type="EMBL" id="BA000028">
    <property type="protein sequence ID" value="BAC12985.1"/>
    <property type="molecule type" value="Genomic_DNA"/>
</dbReference>
<evidence type="ECO:0000256" key="4">
    <source>
        <dbReference type="ARBA" id="ARBA00022801"/>
    </source>
</evidence>
<evidence type="ECO:0000313" key="10">
    <source>
        <dbReference type="EMBL" id="BAC12985.1"/>
    </source>
</evidence>
<dbReference type="PANTHER" id="PTHR11596">
    <property type="entry name" value="ALKALINE PHOSPHATASE"/>
    <property type="match status" value="1"/>
</dbReference>
<gene>
    <name evidence="10" type="ordered locus">OB1029</name>
</gene>
<dbReference type="AlphaFoldDB" id="Q8CUS8"/>
<feature type="binding site" evidence="8">
    <location>
        <position position="275"/>
    </location>
    <ligand>
        <name>Zn(2+)</name>
        <dbReference type="ChEBI" id="CHEBI:29105"/>
        <label>2</label>
    </ligand>
</feature>
<feature type="binding site" evidence="8">
    <location>
        <position position="142"/>
    </location>
    <ligand>
        <name>Mg(2+)</name>
        <dbReference type="ChEBI" id="CHEBI:18420"/>
    </ligand>
</feature>
<sequence>MLKKVGWISVISLLIFAGIMGASFGNEEDATSAKGNNKKVENVIYMIPDGFSSDYASNYRAYKGEEVVWDSHLKGLFTTHSADSDVTDSAAAGTAMATGEKTNNGVIGKDTNGNNLETILEKSKQHHKATGLVATSTITHATPAAFATHVEDRNNETEIARQLIKSEVDVLLGGGMNKFIGEEEGGNQEDGELMQKAQDTGYILAENKQEMLEQNIDIKKDEKLLGLFADEALSPELHRKDTEEPSLEDMTTHAIDQLNQNKKGFFLMVEGSQIDWAGHDNDSAYAMSDTEAFEKAVQAAIDFAEEDGETLVVVAADHDTGGMTTGGYDQMELNANILNDVTATGEYMANQLDEERSNVHEVVNTYTGFKLTEEEIESIETAEDPKLAINHVVSARSTIGWTSTGHTAADIPIYAYGPSAESFSGKLDNTDIPKLIEKAMKLK</sequence>
<keyword evidence="2" id="KW-0597">Phosphoprotein</keyword>
<name>Q8CUS8_OCEIH</name>
<evidence type="ECO:0000256" key="9">
    <source>
        <dbReference type="RuleBase" id="RU003946"/>
    </source>
</evidence>
<dbReference type="PROSITE" id="PS00123">
    <property type="entry name" value="ALKALINE_PHOSPHATASE"/>
    <property type="match status" value="1"/>
</dbReference>
<dbReference type="HOGENOM" id="CLU_008539_6_2_9"/>
<keyword evidence="3 8" id="KW-0479">Metal-binding</keyword>
<proteinExistence type="inferred from homology"/>
<dbReference type="InterPro" id="IPR017850">
    <property type="entry name" value="Alkaline_phosphatase_core_sf"/>
</dbReference>
<feature type="binding site" evidence="8">
    <location>
        <position position="318"/>
    </location>
    <ligand>
        <name>Zn(2+)</name>
        <dbReference type="ChEBI" id="CHEBI:29105"/>
        <label>2</label>
    </ligand>
</feature>
<dbReference type="InterPro" id="IPR001952">
    <property type="entry name" value="Alkaline_phosphatase"/>
</dbReference>
<dbReference type="SUPFAM" id="SSF53649">
    <property type="entry name" value="Alkaline phosphatase-like"/>
    <property type="match status" value="1"/>
</dbReference>
<keyword evidence="11" id="KW-1185">Reference proteome</keyword>
<feature type="binding site" evidence="8">
    <location>
        <position position="406"/>
    </location>
    <ligand>
        <name>Zn(2+)</name>
        <dbReference type="ChEBI" id="CHEBI:29105"/>
        <label>2</label>
    </ligand>
</feature>
<dbReference type="KEGG" id="oih:OB1029"/>
<dbReference type="GO" id="GO:0004035">
    <property type="term" value="F:alkaline phosphatase activity"/>
    <property type="evidence" value="ECO:0007669"/>
    <property type="project" value="UniProtKB-EC"/>
</dbReference>
<dbReference type="OrthoDB" id="9794455at2"/>
<dbReference type="Pfam" id="PF00245">
    <property type="entry name" value="Alk_phosphatase"/>
    <property type="match status" value="1"/>
</dbReference>
<comment type="cofactor">
    <cofactor evidence="8">
        <name>Mg(2+)</name>
        <dbReference type="ChEBI" id="CHEBI:18420"/>
    </cofactor>
    <text evidence="8">Binds 1 Mg(2+) ion.</text>
</comment>
<feature type="binding site" evidence="8">
    <location>
        <position position="49"/>
    </location>
    <ligand>
        <name>Zn(2+)</name>
        <dbReference type="ChEBI" id="CHEBI:29105"/>
        <label>2</label>
    </ligand>
</feature>
<evidence type="ECO:0000313" key="11">
    <source>
        <dbReference type="Proteomes" id="UP000000822"/>
    </source>
</evidence>
<dbReference type="CDD" id="cd16012">
    <property type="entry name" value="ALP"/>
    <property type="match status" value="1"/>
</dbReference>
<reference evidence="10 11" key="2">
    <citation type="journal article" date="2002" name="Nucleic Acids Res.">
        <title>Genome sequence of Oceanobacillus iheyensis isolated from the Iheya Ridge and its unexpected adaptive capabilities to extreme environments.</title>
        <authorList>
            <person name="Takami H."/>
            <person name="Takaki Y."/>
            <person name="Uchiyama I."/>
        </authorList>
    </citation>
    <scope>NUCLEOTIDE SEQUENCE [LARGE SCALE GENOMIC DNA]</scope>
    <source>
        <strain evidence="11">DSM 14371 / CIP 107618 / JCM 11309 / KCTC 3954 / HTE831</strain>
    </source>
</reference>
<keyword evidence="4 10" id="KW-0378">Hydrolase</keyword>
<dbReference type="Gene3D" id="1.10.60.40">
    <property type="match status" value="1"/>
</dbReference>
<feature type="binding site" evidence="8">
    <location>
        <position position="49"/>
    </location>
    <ligand>
        <name>Mg(2+)</name>
        <dbReference type="ChEBI" id="CHEBI:18420"/>
    </ligand>
</feature>
<evidence type="ECO:0000256" key="2">
    <source>
        <dbReference type="ARBA" id="ARBA00022553"/>
    </source>
</evidence>
<dbReference type="EC" id="3.1.3.1" evidence="10"/>
<keyword evidence="5 8" id="KW-0862">Zinc</keyword>
<dbReference type="PhylomeDB" id="Q8CUS8"/>
<evidence type="ECO:0000256" key="1">
    <source>
        <dbReference type="ARBA" id="ARBA00005984"/>
    </source>
</evidence>
<dbReference type="RefSeq" id="WP_011065431.1">
    <property type="nucleotide sequence ID" value="NC_004193.1"/>
</dbReference>
<feature type="binding site" evidence="8">
    <location>
        <position position="270"/>
    </location>
    <ligand>
        <name>Mg(2+)</name>
        <dbReference type="ChEBI" id="CHEBI:18420"/>
    </ligand>
</feature>
<evidence type="ECO:0000256" key="8">
    <source>
        <dbReference type="PIRSR" id="PIRSR601952-2"/>
    </source>
</evidence>
<dbReference type="PANTHER" id="PTHR11596:SF5">
    <property type="entry name" value="ALKALINE PHOSPHATASE"/>
    <property type="match status" value="1"/>
</dbReference>
<comment type="cofactor">
    <cofactor evidence="8">
        <name>Zn(2+)</name>
        <dbReference type="ChEBI" id="CHEBI:29105"/>
    </cofactor>
    <text evidence="8">Binds 2 Zn(2+) ions.</text>
</comment>
<dbReference type="eggNOG" id="COG1785">
    <property type="taxonomic scope" value="Bacteria"/>
</dbReference>
<feature type="binding site" evidence="8">
    <location>
        <position position="317"/>
    </location>
    <ligand>
        <name>Zn(2+)</name>
        <dbReference type="ChEBI" id="CHEBI:29105"/>
        <label>2</label>
    </ligand>
</feature>
<dbReference type="SMART" id="SM00098">
    <property type="entry name" value="alkPPc"/>
    <property type="match status" value="1"/>
</dbReference>
<reference evidence="10 11" key="1">
    <citation type="journal article" date="2001" name="FEMS Microbiol. Lett.">
        <title>Oceanobacillus iheyensis gen. nov., sp. nov., a deep-sea extremely halotolerant and alkaliphilic species isolated from a depth of 1050 m on the Iheya Ridge.</title>
        <authorList>
            <person name="Lu J."/>
            <person name="Nogi Y."/>
            <person name="Takami H."/>
        </authorList>
    </citation>
    <scope>NUCLEOTIDE SEQUENCE [LARGE SCALE GENOMIC DNA]</scope>
    <source>
        <strain evidence="11">DSM 14371 / CIP 107618 / JCM 11309 / KCTC 3954 / HTE831</strain>
    </source>
</reference>
<comment type="similarity">
    <text evidence="1 9">Belongs to the alkaline phosphatase family.</text>
</comment>
<dbReference type="Proteomes" id="UP000000822">
    <property type="component" value="Chromosome"/>
</dbReference>
<evidence type="ECO:0000256" key="7">
    <source>
        <dbReference type="PIRSR" id="PIRSR601952-1"/>
    </source>
</evidence>
<feature type="binding site" evidence="8">
    <location>
        <position position="140"/>
    </location>
    <ligand>
        <name>Mg(2+)</name>
        <dbReference type="ChEBI" id="CHEBI:18420"/>
    </ligand>
</feature>
<protein>
    <submittedName>
        <fullName evidence="10">Alkaline phosphatase</fullName>
        <ecNumber evidence="10">3.1.3.1</ecNumber>
    </submittedName>
</protein>
<dbReference type="InterPro" id="IPR018299">
    <property type="entry name" value="Alkaline_phosphatase_AS"/>
</dbReference>
<dbReference type="GO" id="GO:0046872">
    <property type="term" value="F:metal ion binding"/>
    <property type="evidence" value="ECO:0007669"/>
    <property type="project" value="UniProtKB-KW"/>
</dbReference>
<evidence type="ECO:0000256" key="3">
    <source>
        <dbReference type="ARBA" id="ARBA00022723"/>
    </source>
</evidence>
<feature type="binding site" evidence="8">
    <location>
        <position position="279"/>
    </location>
    <ligand>
        <name>Zn(2+)</name>
        <dbReference type="ChEBI" id="CHEBI:29105"/>
        <label>2</label>
    </ligand>
</feature>
<evidence type="ECO:0000256" key="5">
    <source>
        <dbReference type="ARBA" id="ARBA00022833"/>
    </source>
</evidence>
<organism evidence="10 11">
    <name type="scientific">Oceanobacillus iheyensis (strain DSM 14371 / CIP 107618 / JCM 11309 / KCTC 3954 / HTE831)</name>
    <dbReference type="NCBI Taxonomy" id="221109"/>
    <lineage>
        <taxon>Bacteria</taxon>
        <taxon>Bacillati</taxon>
        <taxon>Bacillota</taxon>
        <taxon>Bacilli</taxon>
        <taxon>Bacillales</taxon>
        <taxon>Bacillaceae</taxon>
        <taxon>Oceanobacillus</taxon>
    </lineage>
</organism>
<dbReference type="STRING" id="221109.gene:10733267"/>
<dbReference type="Gene3D" id="3.40.720.10">
    <property type="entry name" value="Alkaline Phosphatase, subunit A"/>
    <property type="match status" value="1"/>
</dbReference>